<dbReference type="InterPro" id="IPR029063">
    <property type="entry name" value="SAM-dependent_MTases_sf"/>
</dbReference>
<evidence type="ECO:0000313" key="2">
    <source>
        <dbReference type="Proteomes" id="UP000509246"/>
    </source>
</evidence>
<proteinExistence type="predicted"/>
<protein>
    <recommendedName>
        <fullName evidence="3">SAM-dependent methyltransferase</fullName>
    </recommendedName>
</protein>
<dbReference type="GeneID" id="56587015"/>
<dbReference type="Gene3D" id="3.40.50.150">
    <property type="entry name" value="Vaccinia Virus protein VP39"/>
    <property type="match status" value="1"/>
</dbReference>
<evidence type="ECO:0000313" key="1">
    <source>
        <dbReference type="EMBL" id="QKF80160.1"/>
    </source>
</evidence>
<dbReference type="KEGG" id="carm:CARM_1265"/>
<reference evidence="1 2" key="1">
    <citation type="submission" date="2020-05" db="EMBL/GenBank/DDBJ databases">
        <title>Complete genome sequencing of Campylobacter and Arcobacter type strains.</title>
        <authorList>
            <person name="Miller W.G."/>
            <person name="Yee E."/>
        </authorList>
    </citation>
    <scope>NUCLEOTIDE SEQUENCE [LARGE SCALE GENOMIC DNA]</scope>
    <source>
        <strain evidence="1 2">CCUG 73571</strain>
    </source>
</reference>
<organism evidence="1 2">
    <name type="scientific">Campylobacter armoricus</name>
    <dbReference type="NCBI Taxonomy" id="2505970"/>
    <lineage>
        <taxon>Bacteria</taxon>
        <taxon>Pseudomonadati</taxon>
        <taxon>Campylobacterota</taxon>
        <taxon>Epsilonproteobacteria</taxon>
        <taxon>Campylobacterales</taxon>
        <taxon>Campylobacteraceae</taxon>
        <taxon>Campylobacter</taxon>
    </lineage>
</organism>
<gene>
    <name evidence="1" type="ORF">CARM_1265</name>
</gene>
<sequence>MISSLKAYDKKYQQGYGIVYPDGHIIRFYERILKYKLNKTSGNMLDFGCGNGTHCAYFKSKGFKPFGIDIIPSIKENWKRLSLGGGGLHIIEPNSSFKHLFQEKMDLIFANQSLYYIPSKQLQNTINDFYDLSNDGAIFFASMMSTKNGYYKHSIKQENTDLRKVVLNARLKEESYINFIEKAQDMIALFKPFKTLYLGEYDPINIFDFEDEGSAHHFIYIGIKE</sequence>
<dbReference type="AlphaFoldDB" id="A0A7L5I7Q3"/>
<evidence type="ECO:0008006" key="3">
    <source>
        <dbReference type="Google" id="ProtNLM"/>
    </source>
</evidence>
<dbReference type="EMBL" id="CP053825">
    <property type="protein sequence ID" value="QKF80160.1"/>
    <property type="molecule type" value="Genomic_DNA"/>
</dbReference>
<name>A0A7L5I7Q3_9BACT</name>
<dbReference type="PANTHER" id="PTHR43861:SF1">
    <property type="entry name" value="TRANS-ACONITATE 2-METHYLTRANSFERASE"/>
    <property type="match status" value="1"/>
</dbReference>
<dbReference type="SUPFAM" id="SSF53335">
    <property type="entry name" value="S-adenosyl-L-methionine-dependent methyltransferases"/>
    <property type="match status" value="1"/>
</dbReference>
<dbReference type="Pfam" id="PF13489">
    <property type="entry name" value="Methyltransf_23"/>
    <property type="match status" value="1"/>
</dbReference>
<dbReference type="PANTHER" id="PTHR43861">
    <property type="entry name" value="TRANS-ACONITATE 2-METHYLTRANSFERASE-RELATED"/>
    <property type="match status" value="1"/>
</dbReference>
<dbReference type="RefSeq" id="WP_176301014.1">
    <property type="nucleotide sequence ID" value="NZ_CP053825.1"/>
</dbReference>
<keyword evidence="2" id="KW-1185">Reference proteome</keyword>
<accession>A0A7L5I7Q3</accession>
<dbReference type="Proteomes" id="UP000509246">
    <property type="component" value="Chromosome"/>
</dbReference>